<evidence type="ECO:0000256" key="3">
    <source>
        <dbReference type="ARBA" id="ARBA00005784"/>
    </source>
</evidence>
<comment type="caution">
    <text evidence="6">The sequence shown here is derived from an EMBL/GenBank/DDBJ whole genome shotgun (WGS) entry which is preliminary data.</text>
</comment>
<keyword evidence="5" id="KW-0961">Cell wall biogenesis/degradation</keyword>
<comment type="subcellular location">
    <subcellularLocation>
        <location evidence="2 5">Secreted</location>
        <location evidence="2 5">Cell wall</location>
    </subcellularLocation>
</comment>
<gene>
    <name evidence="6" type="ORF">QJS10_CPA01g03052</name>
</gene>
<proteinExistence type="inferred from homology"/>
<evidence type="ECO:0000256" key="5">
    <source>
        <dbReference type="RuleBase" id="RU363114"/>
    </source>
</evidence>
<dbReference type="EMBL" id="JAUJYO010000001">
    <property type="protein sequence ID" value="KAK1325445.1"/>
    <property type="molecule type" value="Genomic_DNA"/>
</dbReference>
<keyword evidence="5" id="KW-0378">Hydrolase</keyword>
<dbReference type="GO" id="GO:0052793">
    <property type="term" value="F:pectin acetylesterase activity"/>
    <property type="evidence" value="ECO:0007669"/>
    <property type="project" value="TreeGrafter"/>
</dbReference>
<keyword evidence="4 5" id="KW-0134">Cell wall</keyword>
<comment type="function">
    <text evidence="1 5">Hydrolyzes acetyl esters in homogalacturonan regions of pectin. In type I primary cell wall, galacturonic acid residues of pectin can be acetylated at the O-2 and O-3 positions. Decreasing the degree of acetylation of pectin gels in vitro alters their physical properties.</text>
</comment>
<dbReference type="PANTHER" id="PTHR21562">
    <property type="entry name" value="NOTUM-RELATED"/>
    <property type="match status" value="1"/>
</dbReference>
<reference evidence="6" key="2">
    <citation type="submission" date="2023-06" db="EMBL/GenBank/DDBJ databases">
        <authorList>
            <person name="Ma L."/>
            <person name="Liu K.-W."/>
            <person name="Li Z."/>
            <person name="Hsiao Y.-Y."/>
            <person name="Qi Y."/>
            <person name="Fu T."/>
            <person name="Tang G."/>
            <person name="Zhang D."/>
            <person name="Sun W.-H."/>
            <person name="Liu D.-K."/>
            <person name="Li Y."/>
            <person name="Chen G.-Z."/>
            <person name="Liu X.-D."/>
            <person name="Liao X.-Y."/>
            <person name="Jiang Y.-T."/>
            <person name="Yu X."/>
            <person name="Hao Y."/>
            <person name="Huang J."/>
            <person name="Zhao X.-W."/>
            <person name="Ke S."/>
            <person name="Chen Y.-Y."/>
            <person name="Wu W.-L."/>
            <person name="Hsu J.-L."/>
            <person name="Lin Y.-F."/>
            <person name="Huang M.-D."/>
            <person name="Li C.-Y."/>
            <person name="Huang L."/>
            <person name="Wang Z.-W."/>
            <person name="Zhao X."/>
            <person name="Zhong W.-Y."/>
            <person name="Peng D.-H."/>
            <person name="Ahmad S."/>
            <person name="Lan S."/>
            <person name="Zhang J.-S."/>
            <person name="Tsai W.-C."/>
            <person name="Van De Peer Y."/>
            <person name="Liu Z.-J."/>
        </authorList>
    </citation>
    <scope>NUCLEOTIDE SEQUENCE</scope>
    <source>
        <strain evidence="6">CP</strain>
        <tissue evidence="6">Leaves</tissue>
    </source>
</reference>
<dbReference type="InterPro" id="IPR029058">
    <property type="entry name" value="AB_hydrolase_fold"/>
</dbReference>
<evidence type="ECO:0000256" key="2">
    <source>
        <dbReference type="ARBA" id="ARBA00004191"/>
    </source>
</evidence>
<evidence type="ECO:0000256" key="4">
    <source>
        <dbReference type="ARBA" id="ARBA00022512"/>
    </source>
</evidence>
<dbReference type="Pfam" id="PF03283">
    <property type="entry name" value="PAE"/>
    <property type="match status" value="1"/>
</dbReference>
<dbReference type="PANTHER" id="PTHR21562:SF93">
    <property type="entry name" value="PECTIN ACETYLESTERASE 8"/>
    <property type="match status" value="1"/>
</dbReference>
<name>A0AAV9FHP9_ACOCL</name>
<evidence type="ECO:0000256" key="1">
    <source>
        <dbReference type="ARBA" id="ARBA00003534"/>
    </source>
</evidence>
<evidence type="ECO:0000313" key="6">
    <source>
        <dbReference type="EMBL" id="KAK1325445.1"/>
    </source>
</evidence>
<dbReference type="InterPro" id="IPR004963">
    <property type="entry name" value="PAE/NOTUM"/>
</dbReference>
<keyword evidence="5" id="KW-0964">Secreted</keyword>
<dbReference type="SUPFAM" id="SSF53474">
    <property type="entry name" value="alpha/beta-Hydrolases"/>
    <property type="match status" value="1"/>
</dbReference>
<dbReference type="AlphaFoldDB" id="A0AAV9FHP9"/>
<reference evidence="6" key="1">
    <citation type="journal article" date="2023" name="Nat. Commun.">
        <title>Diploid and tetraploid genomes of Acorus and the evolution of monocots.</title>
        <authorList>
            <person name="Ma L."/>
            <person name="Liu K.W."/>
            <person name="Li Z."/>
            <person name="Hsiao Y.Y."/>
            <person name="Qi Y."/>
            <person name="Fu T."/>
            <person name="Tang G.D."/>
            <person name="Zhang D."/>
            <person name="Sun W.H."/>
            <person name="Liu D.K."/>
            <person name="Li Y."/>
            <person name="Chen G.Z."/>
            <person name="Liu X.D."/>
            <person name="Liao X.Y."/>
            <person name="Jiang Y.T."/>
            <person name="Yu X."/>
            <person name="Hao Y."/>
            <person name="Huang J."/>
            <person name="Zhao X.W."/>
            <person name="Ke S."/>
            <person name="Chen Y.Y."/>
            <person name="Wu W.L."/>
            <person name="Hsu J.L."/>
            <person name="Lin Y.F."/>
            <person name="Huang M.D."/>
            <person name="Li C.Y."/>
            <person name="Huang L."/>
            <person name="Wang Z.W."/>
            <person name="Zhao X."/>
            <person name="Zhong W.Y."/>
            <person name="Peng D.H."/>
            <person name="Ahmad S."/>
            <person name="Lan S."/>
            <person name="Zhang J.S."/>
            <person name="Tsai W.C."/>
            <person name="Van de Peer Y."/>
            <person name="Liu Z.J."/>
        </authorList>
    </citation>
    <scope>NUCLEOTIDE SEQUENCE</scope>
    <source>
        <strain evidence="6">CP</strain>
    </source>
</reference>
<dbReference type="Proteomes" id="UP001180020">
    <property type="component" value="Unassembled WGS sequence"/>
</dbReference>
<organism evidence="6 7">
    <name type="scientific">Acorus calamus</name>
    <name type="common">Sweet flag</name>
    <dbReference type="NCBI Taxonomy" id="4465"/>
    <lineage>
        <taxon>Eukaryota</taxon>
        <taxon>Viridiplantae</taxon>
        <taxon>Streptophyta</taxon>
        <taxon>Embryophyta</taxon>
        <taxon>Tracheophyta</taxon>
        <taxon>Spermatophyta</taxon>
        <taxon>Magnoliopsida</taxon>
        <taxon>Liliopsida</taxon>
        <taxon>Acoraceae</taxon>
        <taxon>Acorus</taxon>
    </lineage>
</organism>
<keyword evidence="7" id="KW-1185">Reference proteome</keyword>
<sequence>MVDTKTRRWLNFIVSILIILKADGLYVRITYVKNAVAKGAVCLDGSPPAYHLDRGFGAGINNWLIHLEGGAWCNNATTCLARSDTGLGSSKQMFPQIPFSGILDNKRFFNPDFYNWNRVEIRYCDGSSFTGDVEAVDPATNLHYRGARIWGAVIEDLMEKGMKNAENALLTGCSAGGLAAILHCDGFRSLMPMHTKVKCLADAGYFINVNDINGKPTIQGYYGDVVNTHGSAKNLPSSCTSRMNPSMCFFPQYSAPQIKTPIFILNAAYDSWQINNILAPVDADLHNTWYECKANIEHCSPNEMQILQDFRNEFLKAIAGVQSSMESGLFINSCYSHCQSLTQETWLRADSPVLDKIPIAKAVGDWYYDRSPFQKIDCPYPVTQAATMTSTNSRDTLKHSNYSPRNTYSYSPFYTHCSSELQTRVKRATNLSQHILPL</sequence>
<protein>
    <recommendedName>
        <fullName evidence="5">Pectin acetylesterase</fullName>
        <ecNumber evidence="5">3.1.1.-</ecNumber>
    </recommendedName>
</protein>
<dbReference type="EC" id="3.1.1.-" evidence="5"/>
<dbReference type="GO" id="GO:0071555">
    <property type="term" value="P:cell wall organization"/>
    <property type="evidence" value="ECO:0007669"/>
    <property type="project" value="UniProtKB-KW"/>
</dbReference>
<accession>A0AAV9FHP9</accession>
<dbReference type="GO" id="GO:0009505">
    <property type="term" value="C:plant-type cell wall"/>
    <property type="evidence" value="ECO:0007669"/>
    <property type="project" value="TreeGrafter"/>
</dbReference>
<comment type="similarity">
    <text evidence="3 5">Belongs to the pectinacetylesterase family.</text>
</comment>
<evidence type="ECO:0000313" key="7">
    <source>
        <dbReference type="Proteomes" id="UP001180020"/>
    </source>
</evidence>